<name>A0A9P0L643_ACAOB</name>
<dbReference type="OrthoDB" id="10013584at2759"/>
<gene>
    <name evidence="1" type="ORF">ACAOBT_LOCUS18555</name>
</gene>
<comment type="caution">
    <text evidence="1">The sequence shown here is derived from an EMBL/GenBank/DDBJ whole genome shotgun (WGS) entry which is preliminary data.</text>
</comment>
<evidence type="ECO:0000313" key="1">
    <source>
        <dbReference type="EMBL" id="CAH1988581.1"/>
    </source>
</evidence>
<keyword evidence="2" id="KW-1185">Reference proteome</keyword>
<dbReference type="AlphaFoldDB" id="A0A9P0L643"/>
<proteinExistence type="predicted"/>
<dbReference type="EMBL" id="CAKOFQ010007047">
    <property type="protein sequence ID" value="CAH1988581.1"/>
    <property type="molecule type" value="Genomic_DNA"/>
</dbReference>
<accession>A0A9P0L643</accession>
<evidence type="ECO:0000313" key="2">
    <source>
        <dbReference type="Proteomes" id="UP001152888"/>
    </source>
</evidence>
<protein>
    <submittedName>
        <fullName evidence="1">Uncharacterized protein</fullName>
    </submittedName>
</protein>
<sequence length="97" mass="10667">MTPSTYALHDNHNVINTECFIRGFHLSGVVTAPRSSSTATLPCGAPEPPQKFKVSVSFDSLFNVESAPDWNICVTYGYNEFFSSFSVGGSFTEKDYN</sequence>
<reference evidence="1" key="1">
    <citation type="submission" date="2022-03" db="EMBL/GenBank/DDBJ databases">
        <authorList>
            <person name="Sayadi A."/>
        </authorList>
    </citation>
    <scope>NUCLEOTIDE SEQUENCE</scope>
</reference>
<organism evidence="1 2">
    <name type="scientific">Acanthoscelides obtectus</name>
    <name type="common">Bean weevil</name>
    <name type="synonym">Bruchus obtectus</name>
    <dbReference type="NCBI Taxonomy" id="200917"/>
    <lineage>
        <taxon>Eukaryota</taxon>
        <taxon>Metazoa</taxon>
        <taxon>Ecdysozoa</taxon>
        <taxon>Arthropoda</taxon>
        <taxon>Hexapoda</taxon>
        <taxon>Insecta</taxon>
        <taxon>Pterygota</taxon>
        <taxon>Neoptera</taxon>
        <taxon>Endopterygota</taxon>
        <taxon>Coleoptera</taxon>
        <taxon>Polyphaga</taxon>
        <taxon>Cucujiformia</taxon>
        <taxon>Chrysomeloidea</taxon>
        <taxon>Chrysomelidae</taxon>
        <taxon>Bruchinae</taxon>
        <taxon>Bruchini</taxon>
        <taxon>Acanthoscelides</taxon>
    </lineage>
</organism>
<dbReference type="Proteomes" id="UP001152888">
    <property type="component" value="Unassembled WGS sequence"/>
</dbReference>